<feature type="transmembrane region" description="Helical" evidence="1">
    <location>
        <begin position="12"/>
        <end position="33"/>
    </location>
</feature>
<evidence type="ECO:0000256" key="1">
    <source>
        <dbReference type="SAM" id="Phobius"/>
    </source>
</evidence>
<organism evidence="2">
    <name type="scientific">Anguilla anguilla</name>
    <name type="common">European freshwater eel</name>
    <name type="synonym">Muraena anguilla</name>
    <dbReference type="NCBI Taxonomy" id="7936"/>
    <lineage>
        <taxon>Eukaryota</taxon>
        <taxon>Metazoa</taxon>
        <taxon>Chordata</taxon>
        <taxon>Craniata</taxon>
        <taxon>Vertebrata</taxon>
        <taxon>Euteleostomi</taxon>
        <taxon>Actinopterygii</taxon>
        <taxon>Neopterygii</taxon>
        <taxon>Teleostei</taxon>
        <taxon>Anguilliformes</taxon>
        <taxon>Anguillidae</taxon>
        <taxon>Anguilla</taxon>
    </lineage>
</organism>
<reference evidence="2" key="2">
    <citation type="journal article" date="2015" name="Fish Shellfish Immunol.">
        <title>Early steps in the European eel (Anguilla anguilla)-Vibrio vulnificus interaction in the gills: Role of the RtxA13 toxin.</title>
        <authorList>
            <person name="Callol A."/>
            <person name="Pajuelo D."/>
            <person name="Ebbesson L."/>
            <person name="Teles M."/>
            <person name="MacKenzie S."/>
            <person name="Amaro C."/>
        </authorList>
    </citation>
    <scope>NUCLEOTIDE SEQUENCE</scope>
</reference>
<accession>A0A0E9VK58</accession>
<sequence>MKMLSLQDAEKMVHAFVSSLALIIVMLYCQVAPTLS</sequence>
<protein>
    <submittedName>
        <fullName evidence="2">Uncharacterized protein</fullName>
    </submittedName>
</protein>
<evidence type="ECO:0000313" key="2">
    <source>
        <dbReference type="EMBL" id="JAH78447.1"/>
    </source>
</evidence>
<dbReference type="EMBL" id="GBXM01030130">
    <property type="protein sequence ID" value="JAH78447.1"/>
    <property type="molecule type" value="Transcribed_RNA"/>
</dbReference>
<dbReference type="AlphaFoldDB" id="A0A0E9VK58"/>
<name>A0A0E9VK58_ANGAN</name>
<proteinExistence type="predicted"/>
<keyword evidence="1" id="KW-0472">Membrane</keyword>
<keyword evidence="1" id="KW-0812">Transmembrane</keyword>
<reference evidence="2" key="1">
    <citation type="submission" date="2014-11" db="EMBL/GenBank/DDBJ databases">
        <authorList>
            <person name="Amaro Gonzalez C."/>
        </authorList>
    </citation>
    <scope>NUCLEOTIDE SEQUENCE</scope>
</reference>
<keyword evidence="1" id="KW-1133">Transmembrane helix</keyword>